<dbReference type="Proteomes" id="UP000008291">
    <property type="component" value="Chromosome"/>
</dbReference>
<dbReference type="EMBL" id="CP000116">
    <property type="protein sequence ID" value="AAZ97916.1"/>
    <property type="molecule type" value="Genomic_DNA"/>
</dbReference>
<dbReference type="RefSeq" id="WP_011312475.1">
    <property type="nucleotide sequence ID" value="NC_007404.1"/>
</dbReference>
<dbReference type="HOGENOM" id="CLU_1805284_0_0_4"/>
<keyword evidence="2" id="KW-1185">Reference proteome</keyword>
<gene>
    <name evidence="1" type="ordered locus">Tbd_1963</name>
</gene>
<accession>Q3SHH0</accession>
<sequence length="143" mass="15871">MPANYVDARPESDKLTHKTEHSIYYADDHISPSPAALFLHRLYQKLGPEIGTKQVTLTRADTVVTTPELPPNSGLLGYFVVEKYVRVDIAGKIGEKDFSYGTYRSFHAGPSDGDIRMTINASIDQAIASIETKKLVTTRKDTK</sequence>
<name>Q3SHH0_THIDA</name>
<evidence type="ECO:0000313" key="1">
    <source>
        <dbReference type="EMBL" id="AAZ97916.1"/>
    </source>
</evidence>
<protein>
    <submittedName>
        <fullName evidence="1">Uncharacterized protein</fullName>
    </submittedName>
</protein>
<dbReference type="AlphaFoldDB" id="Q3SHH0"/>
<reference evidence="1 2" key="1">
    <citation type="journal article" date="2006" name="J. Bacteriol.">
        <title>The genome sequence of the obligately chemolithoautotrophic, facultatively anaerobic bacterium Thiobacillus denitrificans.</title>
        <authorList>
            <person name="Beller H.R."/>
            <person name="Chain P.S."/>
            <person name="Letain T.E."/>
            <person name="Chakicherla A."/>
            <person name="Larimer F.W."/>
            <person name="Richardson P.M."/>
            <person name="Coleman M.A."/>
            <person name="Wood A.P."/>
            <person name="Kelly D.P."/>
        </authorList>
    </citation>
    <scope>NUCLEOTIDE SEQUENCE [LARGE SCALE GENOMIC DNA]</scope>
    <source>
        <strain evidence="1 2">ATCC 25259</strain>
    </source>
</reference>
<dbReference type="STRING" id="292415.Tbd_1963"/>
<evidence type="ECO:0000313" key="2">
    <source>
        <dbReference type="Proteomes" id="UP000008291"/>
    </source>
</evidence>
<dbReference type="KEGG" id="tbd:Tbd_1963"/>
<organism evidence="1 2">
    <name type="scientific">Thiobacillus denitrificans (strain ATCC 25259 / T1)</name>
    <dbReference type="NCBI Taxonomy" id="292415"/>
    <lineage>
        <taxon>Bacteria</taxon>
        <taxon>Pseudomonadati</taxon>
        <taxon>Pseudomonadota</taxon>
        <taxon>Betaproteobacteria</taxon>
        <taxon>Nitrosomonadales</taxon>
        <taxon>Thiobacillaceae</taxon>
        <taxon>Thiobacillus</taxon>
    </lineage>
</organism>
<proteinExistence type="predicted"/>